<dbReference type="InterPro" id="IPR038257">
    <property type="entry name" value="CRISPR-assoc_Cas3_HD_sf"/>
</dbReference>
<gene>
    <name evidence="5" type="ORF">FVF75_07575</name>
</gene>
<dbReference type="GO" id="GO:0046872">
    <property type="term" value="F:metal ion binding"/>
    <property type="evidence" value="ECO:0007669"/>
    <property type="project" value="UniProtKB-KW"/>
</dbReference>
<dbReference type="GO" id="GO:0051607">
    <property type="term" value="P:defense response to virus"/>
    <property type="evidence" value="ECO:0007669"/>
    <property type="project" value="UniProtKB-KW"/>
</dbReference>
<evidence type="ECO:0000313" key="5">
    <source>
        <dbReference type="EMBL" id="TYB82565.1"/>
    </source>
</evidence>
<dbReference type="GO" id="GO:0016787">
    <property type="term" value="F:hydrolase activity"/>
    <property type="evidence" value="ECO:0007669"/>
    <property type="project" value="UniProtKB-KW"/>
</dbReference>
<keyword evidence="6" id="KW-1185">Reference proteome</keyword>
<protein>
    <recommendedName>
        <fullName evidence="4">HD Cas3-type domain-containing protein</fullName>
    </recommendedName>
</protein>
<dbReference type="Gene3D" id="1.10.3210.30">
    <property type="match status" value="1"/>
</dbReference>
<proteinExistence type="predicted"/>
<sequence>MSKLETGQPSDLALDRPRDLHRAIGLVGNQADAARGHIAAFCDLWPEASLQDISLQEANKLSWWLAGVRTVVDWIGSNTVAGVDSA</sequence>
<accession>A0A5D0RNW3</accession>
<evidence type="ECO:0000256" key="2">
    <source>
        <dbReference type="ARBA" id="ARBA00022801"/>
    </source>
</evidence>
<evidence type="ECO:0000256" key="1">
    <source>
        <dbReference type="ARBA" id="ARBA00022723"/>
    </source>
</evidence>
<feature type="domain" description="HD Cas3-type" evidence="4">
    <location>
        <begin position="31"/>
        <end position="79"/>
    </location>
</feature>
<dbReference type="EMBL" id="VSIY01000004">
    <property type="protein sequence ID" value="TYB82565.1"/>
    <property type="molecule type" value="Genomic_DNA"/>
</dbReference>
<keyword evidence="2" id="KW-0378">Hydrolase</keyword>
<organism evidence="5 6">
    <name type="scientific">Maritimibacter fusiformis</name>
    <dbReference type="NCBI Taxonomy" id="2603819"/>
    <lineage>
        <taxon>Bacteria</taxon>
        <taxon>Pseudomonadati</taxon>
        <taxon>Pseudomonadota</taxon>
        <taxon>Alphaproteobacteria</taxon>
        <taxon>Rhodobacterales</taxon>
        <taxon>Roseobacteraceae</taxon>
        <taxon>Maritimibacter</taxon>
    </lineage>
</organism>
<keyword evidence="1" id="KW-0479">Metal-binding</keyword>
<keyword evidence="3" id="KW-0051">Antiviral defense</keyword>
<reference evidence="5 6" key="1">
    <citation type="submission" date="2019-08" db="EMBL/GenBank/DDBJ databases">
        <title>Identification of a novel species of the genus Boseongicola.</title>
        <authorList>
            <person name="Zhang X.-Q."/>
        </authorList>
    </citation>
    <scope>NUCLEOTIDE SEQUENCE [LARGE SCALE GENOMIC DNA]</scope>
    <source>
        <strain evidence="5 6">HY14</strain>
    </source>
</reference>
<name>A0A5D0RNW3_9RHOB</name>
<dbReference type="Pfam" id="PF18019">
    <property type="entry name" value="Cas3_HD"/>
    <property type="match status" value="1"/>
</dbReference>
<dbReference type="AlphaFoldDB" id="A0A5D0RNW3"/>
<dbReference type="Proteomes" id="UP000322080">
    <property type="component" value="Unassembled WGS sequence"/>
</dbReference>
<evidence type="ECO:0000259" key="4">
    <source>
        <dbReference type="Pfam" id="PF18019"/>
    </source>
</evidence>
<evidence type="ECO:0000256" key="3">
    <source>
        <dbReference type="ARBA" id="ARBA00023118"/>
    </source>
</evidence>
<evidence type="ECO:0000313" key="6">
    <source>
        <dbReference type="Proteomes" id="UP000322080"/>
    </source>
</evidence>
<comment type="caution">
    <text evidence="5">The sequence shown here is derived from an EMBL/GenBank/DDBJ whole genome shotgun (WGS) entry which is preliminary data.</text>
</comment>
<dbReference type="InterPro" id="IPR006483">
    <property type="entry name" value="CRISPR-assoc_Cas3_HD"/>
</dbReference>